<reference evidence="1" key="1">
    <citation type="submission" date="2022-07" db="EMBL/GenBank/DDBJ databases">
        <title>Phylogenomic reconstructions and comparative analyses of Kickxellomycotina fungi.</title>
        <authorList>
            <person name="Reynolds N.K."/>
            <person name="Stajich J.E."/>
            <person name="Barry K."/>
            <person name="Grigoriev I.V."/>
            <person name="Crous P."/>
            <person name="Smith M.E."/>
        </authorList>
    </citation>
    <scope>NUCLEOTIDE SEQUENCE</scope>
    <source>
        <strain evidence="1">Benny 63K</strain>
    </source>
</reference>
<organism evidence="1 2">
    <name type="scientific">Kickxella alabastrina</name>
    <dbReference type="NCBI Taxonomy" id="61397"/>
    <lineage>
        <taxon>Eukaryota</taxon>
        <taxon>Fungi</taxon>
        <taxon>Fungi incertae sedis</taxon>
        <taxon>Zoopagomycota</taxon>
        <taxon>Kickxellomycotina</taxon>
        <taxon>Kickxellomycetes</taxon>
        <taxon>Kickxellales</taxon>
        <taxon>Kickxellaceae</taxon>
        <taxon>Kickxella</taxon>
    </lineage>
</organism>
<proteinExistence type="predicted"/>
<gene>
    <name evidence="1" type="ORF">LPJ66_008265</name>
</gene>
<dbReference type="EMBL" id="JANBPG010001628">
    <property type="protein sequence ID" value="KAJ1889019.1"/>
    <property type="molecule type" value="Genomic_DNA"/>
</dbReference>
<evidence type="ECO:0000313" key="1">
    <source>
        <dbReference type="EMBL" id="KAJ1889019.1"/>
    </source>
</evidence>
<dbReference type="Proteomes" id="UP001150581">
    <property type="component" value="Unassembled WGS sequence"/>
</dbReference>
<accession>A0ACC1IAV2</accession>
<protein>
    <submittedName>
        <fullName evidence="1">Uncharacterized protein</fullName>
    </submittedName>
</protein>
<feature type="non-terminal residue" evidence="1">
    <location>
        <position position="104"/>
    </location>
</feature>
<keyword evidence="2" id="KW-1185">Reference proteome</keyword>
<evidence type="ECO:0000313" key="2">
    <source>
        <dbReference type="Proteomes" id="UP001150581"/>
    </source>
</evidence>
<comment type="caution">
    <text evidence="1">The sequence shown here is derived from an EMBL/GenBank/DDBJ whole genome shotgun (WGS) entry which is preliminary data.</text>
</comment>
<name>A0ACC1IAV2_9FUNG</name>
<sequence>MQTVIGIFALAFCAIASPVLPPIDPYNPLTNPATNKDLILTNPVWLFPNGNNNATPEQVQTIQNQMITQKNLEAFAAQLAAQAGIAPPAGIAPAPNASQIHAQA</sequence>